<name>A0A0F9ISW8_9ZZZZ</name>
<organism evidence="1">
    <name type="scientific">marine sediment metagenome</name>
    <dbReference type="NCBI Taxonomy" id="412755"/>
    <lineage>
        <taxon>unclassified sequences</taxon>
        <taxon>metagenomes</taxon>
        <taxon>ecological metagenomes</taxon>
    </lineage>
</organism>
<evidence type="ECO:0000313" key="1">
    <source>
        <dbReference type="EMBL" id="KKM23034.1"/>
    </source>
</evidence>
<accession>A0A0F9ISW8</accession>
<dbReference type="EMBL" id="LAZR01013209">
    <property type="protein sequence ID" value="KKM23034.1"/>
    <property type="molecule type" value="Genomic_DNA"/>
</dbReference>
<comment type="caution">
    <text evidence="1">The sequence shown here is derived from an EMBL/GenBank/DDBJ whole genome shotgun (WGS) entry which is preliminary data.</text>
</comment>
<dbReference type="AlphaFoldDB" id="A0A0F9ISW8"/>
<proteinExistence type="predicted"/>
<reference evidence="1" key="1">
    <citation type="journal article" date="2015" name="Nature">
        <title>Complex archaea that bridge the gap between prokaryotes and eukaryotes.</title>
        <authorList>
            <person name="Spang A."/>
            <person name="Saw J.H."/>
            <person name="Jorgensen S.L."/>
            <person name="Zaremba-Niedzwiedzka K."/>
            <person name="Martijn J."/>
            <person name="Lind A.E."/>
            <person name="van Eijk R."/>
            <person name="Schleper C."/>
            <person name="Guy L."/>
            <person name="Ettema T.J."/>
        </authorList>
    </citation>
    <scope>NUCLEOTIDE SEQUENCE</scope>
</reference>
<protein>
    <submittedName>
        <fullName evidence="1">Uncharacterized protein</fullName>
    </submittedName>
</protein>
<gene>
    <name evidence="1" type="ORF">LCGC14_1619260</name>
</gene>
<sequence>MGDSYNMKIPQDLANFFQKYIDIHKELGYKFVSQYVLHVLQDHAKELLPLEDKVQMERKQGITLETGTYTKEELLRLFEDQKQ</sequence>